<reference evidence="3" key="1">
    <citation type="journal article" date="2019" name="Int. J. Syst. Evol. Microbiol.">
        <title>The Global Catalogue of Microorganisms (GCM) 10K type strain sequencing project: providing services to taxonomists for standard genome sequencing and annotation.</title>
        <authorList>
            <consortium name="The Broad Institute Genomics Platform"/>
            <consortium name="The Broad Institute Genome Sequencing Center for Infectious Disease"/>
            <person name="Wu L."/>
            <person name="Ma J."/>
        </authorList>
    </citation>
    <scope>NUCLEOTIDE SEQUENCE [LARGE SCALE GENOMIC DNA]</scope>
    <source>
        <strain evidence="3">CGMCC 4.7371</strain>
    </source>
</reference>
<proteinExistence type="predicted"/>
<gene>
    <name evidence="2" type="ORF">GCM10011584_07250</name>
</gene>
<dbReference type="EMBL" id="BMNI01000001">
    <property type="protein sequence ID" value="GGO85990.1"/>
    <property type="molecule type" value="Genomic_DNA"/>
</dbReference>
<keyword evidence="1" id="KW-0812">Transmembrane</keyword>
<accession>A0ABQ2N849</accession>
<organism evidence="2 3">
    <name type="scientific">Nocardioides phosphati</name>
    <dbReference type="NCBI Taxonomy" id="1867775"/>
    <lineage>
        <taxon>Bacteria</taxon>
        <taxon>Bacillati</taxon>
        <taxon>Actinomycetota</taxon>
        <taxon>Actinomycetes</taxon>
        <taxon>Propionibacteriales</taxon>
        <taxon>Nocardioidaceae</taxon>
        <taxon>Nocardioides</taxon>
    </lineage>
</organism>
<evidence type="ECO:0000256" key="1">
    <source>
        <dbReference type="SAM" id="Phobius"/>
    </source>
</evidence>
<keyword evidence="1" id="KW-1133">Transmembrane helix</keyword>
<sequence>MLSTLVLVLAATAEKAEESAGATPYYIGGTALGILFLSLLLVVAFGGGRDHS</sequence>
<comment type="caution">
    <text evidence="2">The sequence shown here is derived from an EMBL/GenBank/DDBJ whole genome shotgun (WGS) entry which is preliminary data.</text>
</comment>
<dbReference type="Proteomes" id="UP000655410">
    <property type="component" value="Unassembled WGS sequence"/>
</dbReference>
<evidence type="ECO:0000313" key="2">
    <source>
        <dbReference type="EMBL" id="GGO85990.1"/>
    </source>
</evidence>
<protein>
    <submittedName>
        <fullName evidence="2">Uncharacterized protein</fullName>
    </submittedName>
</protein>
<dbReference type="RefSeq" id="WP_188782583.1">
    <property type="nucleotide sequence ID" value="NZ_BMNI01000001.1"/>
</dbReference>
<name>A0ABQ2N849_9ACTN</name>
<keyword evidence="3" id="KW-1185">Reference proteome</keyword>
<keyword evidence="1" id="KW-0472">Membrane</keyword>
<evidence type="ECO:0000313" key="3">
    <source>
        <dbReference type="Proteomes" id="UP000655410"/>
    </source>
</evidence>
<feature type="transmembrane region" description="Helical" evidence="1">
    <location>
        <begin position="25"/>
        <end position="46"/>
    </location>
</feature>